<organism evidence="3 4">
    <name type="scientific">Seongchinamella unica</name>
    <dbReference type="NCBI Taxonomy" id="2547392"/>
    <lineage>
        <taxon>Bacteria</taxon>
        <taxon>Pseudomonadati</taxon>
        <taxon>Pseudomonadota</taxon>
        <taxon>Gammaproteobacteria</taxon>
        <taxon>Cellvibrionales</taxon>
        <taxon>Halieaceae</taxon>
        <taxon>Seongchinamella</taxon>
    </lineage>
</organism>
<evidence type="ECO:0000313" key="3">
    <source>
        <dbReference type="EMBL" id="TDG12947.1"/>
    </source>
</evidence>
<name>A0A4R5LQV1_9GAMM</name>
<protein>
    <submittedName>
        <fullName evidence="3">Uncharacterized protein</fullName>
    </submittedName>
</protein>
<dbReference type="RefSeq" id="WP_133214219.1">
    <property type="nucleotide sequence ID" value="NZ_SMSE01000003.1"/>
</dbReference>
<evidence type="ECO:0000256" key="2">
    <source>
        <dbReference type="SAM" id="SignalP"/>
    </source>
</evidence>
<gene>
    <name evidence="3" type="ORF">E2F43_15455</name>
</gene>
<proteinExistence type="predicted"/>
<feature type="region of interest" description="Disordered" evidence="1">
    <location>
        <begin position="22"/>
        <end position="67"/>
    </location>
</feature>
<dbReference type="AlphaFoldDB" id="A0A4R5LQV1"/>
<dbReference type="OrthoDB" id="5741853at2"/>
<feature type="chain" id="PRO_5020336011" evidence="2">
    <location>
        <begin position="19"/>
        <end position="67"/>
    </location>
</feature>
<accession>A0A4R5LQV1</accession>
<dbReference type="Proteomes" id="UP000295554">
    <property type="component" value="Unassembled WGS sequence"/>
</dbReference>
<sequence length="67" mass="7508">MNRLLILLLALWATALWAQTDTEQAPAENESQDEQVAEEPQPATDPFDYESSEQISEDLSVSFPVDI</sequence>
<dbReference type="EMBL" id="SMSE01000003">
    <property type="protein sequence ID" value="TDG12947.1"/>
    <property type="molecule type" value="Genomic_DNA"/>
</dbReference>
<feature type="signal peptide" evidence="2">
    <location>
        <begin position="1"/>
        <end position="18"/>
    </location>
</feature>
<keyword evidence="4" id="KW-1185">Reference proteome</keyword>
<reference evidence="3 4" key="1">
    <citation type="submission" date="2019-03" db="EMBL/GenBank/DDBJ databases">
        <title>Seongchinamella monodicae gen. nov., sp. nov., a novel member of the Gammaproteobacteria isolated from a tidal mudflat of beach.</title>
        <authorList>
            <person name="Yang H.G."/>
            <person name="Kang J.W."/>
            <person name="Lee S.D."/>
        </authorList>
    </citation>
    <scope>NUCLEOTIDE SEQUENCE [LARGE SCALE GENOMIC DNA]</scope>
    <source>
        <strain evidence="3 4">GH4-78</strain>
    </source>
</reference>
<evidence type="ECO:0000256" key="1">
    <source>
        <dbReference type="SAM" id="MobiDB-lite"/>
    </source>
</evidence>
<comment type="caution">
    <text evidence="3">The sequence shown here is derived from an EMBL/GenBank/DDBJ whole genome shotgun (WGS) entry which is preliminary data.</text>
</comment>
<evidence type="ECO:0000313" key="4">
    <source>
        <dbReference type="Proteomes" id="UP000295554"/>
    </source>
</evidence>
<keyword evidence="2" id="KW-0732">Signal</keyword>